<evidence type="ECO:0000313" key="3">
    <source>
        <dbReference type="EMBL" id="EGD80735.1"/>
    </source>
</evidence>
<dbReference type="InParanoid" id="F2U007"/>
<proteinExistence type="predicted"/>
<feature type="compositionally biased region" description="Low complexity" evidence="1">
    <location>
        <begin position="344"/>
        <end position="363"/>
    </location>
</feature>
<dbReference type="PANTHER" id="PTHR24216">
    <property type="entry name" value="PAXILLIN-RELATED"/>
    <property type="match status" value="1"/>
</dbReference>
<dbReference type="InterPro" id="IPR001810">
    <property type="entry name" value="F-box_dom"/>
</dbReference>
<feature type="compositionally biased region" description="Low complexity" evidence="1">
    <location>
        <begin position="865"/>
        <end position="886"/>
    </location>
</feature>
<dbReference type="Pfam" id="PF12937">
    <property type="entry name" value="F-box-like"/>
    <property type="match status" value="1"/>
</dbReference>
<dbReference type="SUPFAM" id="SSF81383">
    <property type="entry name" value="F-box domain"/>
    <property type="match status" value="1"/>
</dbReference>
<feature type="region of interest" description="Disordered" evidence="1">
    <location>
        <begin position="344"/>
        <end position="510"/>
    </location>
</feature>
<sequence>MADGVLLDLPDELLEQVASYLVDDPQSIGRAAMTCRRLYWVFTGERVWKQVHNRTTECALRITARAGSSSGAHVPDLGLDNTFRMKAVRKLCFTSINKCSLCLQACTNRGIDAWHLRLCHDCLSTQVLTKTASIKEFALNAAAIAAHTHLLVPNTTRTGTFYLRHQMRQVALAHWGSEERLQQGLAQKRARHERRQYRRNAELSRRLSLLRHTLAHRGIALDDYIDNTSTATSQQAPAQHASSQPAHARAASAPPGPSLAGDTTPVLFRTAVSACKAFLYDTRANRMPMPASQASWSPGDADTAATTLALPLHVPSMAPVPPSAAPTALNASANTRASSLAVSAAAEPTLTTSTTASGLSTPLHRTDAQARSPHHLRVLATQRRSRSDSGSSMRRDSEEALVDLRMSASPAVSSTPPDAIAAPTSPSTDPASPTTGPSSFSSPSSAPPLTSASTSPSSSSKQQLQSCGDTATLAGTSPGSLASSSSSSASSSPSVSQVPPPSQEAPIADPRRFTPATATASAATAAFAGMPQPLALAPAHAMFQQHQQYPQQEVMAVLDREEQNELNALADTMVRAVTAMHRLAAVRAMWPGDHLPEWWLQGSGLVHMATALYPDLAAFLEARDVQPGHAFCPQRIHQDAAAVLHSVATREHARTHTLEGTYALLRDITSKVPGQANEIMLSSNLTATASNPTPPTPTMAVCQVLFPLSWTAFALPAVVVQRKQQLQSFCARYGCTALPTDAEIAFHKRWGRAHLHIAHRFCEFLDGDKALTADDARAWAAYEGTHERRRIQALLHACSEQGVQLTTDLELDHAGVAKMYISRFLSHRIHTLTSCPFVNPAPLQQQQEQQQQQQQHQAEGDNEAPDASTSTTTTTTTTPAGTTADDAATTESGVCVTAGCGCQEESLATMVQALVKWKEAVTRLQEADPTGAHAFGSLRCIASKHMHQQFLAAAFADLPQHDFADLSTIASFKFKGYFNLNLSVKPWAATPTTAAASTAAPPAHRVPSVRLMAKRIARTEAEFADRLKHVTTLLSSHHLQLPVRWLNLDPSSASSSAVSLQARVISSFLHDPETGATPADVDAAVKAWVQRNEERSARQRMVRRALANAGLKTTPASCKPLADAYVRKGTHECLQALEEEAAKQARSRARRQQYKQRREEVEQRLQNDPSWQGLGSRQKRFCLQGSAAYATYCDGNEHVSLQGVVSDVMHHAGVVKRAHKGVVRYSAQLNTAHN</sequence>
<name>F2U007_SALR5</name>
<dbReference type="RefSeq" id="XP_004997296.1">
    <property type="nucleotide sequence ID" value="XM_004997239.1"/>
</dbReference>
<feature type="compositionally biased region" description="Low complexity" evidence="1">
    <location>
        <begin position="419"/>
        <end position="460"/>
    </location>
</feature>
<dbReference type="Gene3D" id="3.90.530.10">
    <property type="entry name" value="XPA C-terminal domain"/>
    <property type="match status" value="1"/>
</dbReference>
<dbReference type="PROSITE" id="PS50181">
    <property type="entry name" value="FBOX"/>
    <property type="match status" value="1"/>
</dbReference>
<feature type="region of interest" description="Disordered" evidence="1">
    <location>
        <begin position="843"/>
        <end position="886"/>
    </location>
</feature>
<accession>F2U007</accession>
<organism evidence="4">
    <name type="scientific">Salpingoeca rosetta (strain ATCC 50818 / BSB-021)</name>
    <dbReference type="NCBI Taxonomy" id="946362"/>
    <lineage>
        <taxon>Eukaryota</taxon>
        <taxon>Choanoflagellata</taxon>
        <taxon>Craspedida</taxon>
        <taxon>Salpingoecidae</taxon>
        <taxon>Salpingoeca</taxon>
    </lineage>
</organism>
<protein>
    <recommendedName>
        <fullName evidence="2">F-box domain-containing protein</fullName>
    </recommendedName>
</protein>
<feature type="domain" description="F-box" evidence="2">
    <location>
        <begin position="3"/>
        <end position="51"/>
    </location>
</feature>
<evidence type="ECO:0000259" key="2">
    <source>
        <dbReference type="PROSITE" id="PS50181"/>
    </source>
</evidence>
<feature type="region of interest" description="Disordered" evidence="1">
    <location>
        <begin position="230"/>
        <end position="262"/>
    </location>
</feature>
<dbReference type="Gene3D" id="1.20.1280.50">
    <property type="match status" value="1"/>
</dbReference>
<reference evidence="3" key="1">
    <citation type="submission" date="2009-08" db="EMBL/GenBank/DDBJ databases">
        <title>Annotation of Salpingoeca rosetta.</title>
        <authorList>
            <consortium name="The Broad Institute Genome Sequencing Platform"/>
            <person name="Russ C."/>
            <person name="Cuomo C."/>
            <person name="Burger G."/>
            <person name="Gray M.W."/>
            <person name="Holland P.W.H."/>
            <person name="King N."/>
            <person name="Lang F.B.F."/>
            <person name="Roger A.J."/>
            <person name="Ruiz-Trillo I."/>
            <person name="Young S.K."/>
            <person name="Zeng Q."/>
            <person name="Gargeya S."/>
            <person name="Alvarado L."/>
            <person name="Berlin A."/>
            <person name="Chapman S.B."/>
            <person name="Chen Z."/>
            <person name="Freedman E."/>
            <person name="Gellesch M."/>
            <person name="Goldberg J."/>
            <person name="Griggs A."/>
            <person name="Gujja S."/>
            <person name="Heilman E."/>
            <person name="Heiman D."/>
            <person name="Howarth C."/>
            <person name="Mehta T."/>
            <person name="Neiman D."/>
            <person name="Pearson M."/>
            <person name="Roberts A."/>
            <person name="Saif S."/>
            <person name="Shea T."/>
            <person name="Shenoy N."/>
            <person name="Sisk P."/>
            <person name="Stolte C."/>
            <person name="Sykes S."/>
            <person name="White J."/>
            <person name="Yandava C."/>
            <person name="Haas B."/>
            <person name="Nusbaum C."/>
            <person name="Birren B."/>
        </authorList>
    </citation>
    <scope>NUCLEOTIDE SEQUENCE [LARGE SCALE GENOMIC DNA]</scope>
    <source>
        <strain evidence="3">ATCC 50818</strain>
    </source>
</reference>
<dbReference type="InterPro" id="IPR036047">
    <property type="entry name" value="F-box-like_dom_sf"/>
</dbReference>
<feature type="compositionally biased region" description="Polar residues" evidence="1">
    <location>
        <begin position="461"/>
        <end position="475"/>
    </location>
</feature>
<dbReference type="EMBL" id="GL832958">
    <property type="protein sequence ID" value="EGD80735.1"/>
    <property type="molecule type" value="Genomic_DNA"/>
</dbReference>
<dbReference type="Proteomes" id="UP000007799">
    <property type="component" value="Unassembled WGS sequence"/>
</dbReference>
<feature type="compositionally biased region" description="Low complexity" evidence="1">
    <location>
        <begin position="230"/>
        <end position="253"/>
    </location>
</feature>
<dbReference type="InterPro" id="IPR037129">
    <property type="entry name" value="XPA_sf"/>
</dbReference>
<gene>
    <name evidence="3" type="ORF">PTSG_01325</name>
</gene>
<evidence type="ECO:0000256" key="1">
    <source>
        <dbReference type="SAM" id="MobiDB-lite"/>
    </source>
</evidence>
<dbReference type="PANTHER" id="PTHR24216:SF65">
    <property type="entry name" value="PAXILLIN-LIKE PROTEIN 1"/>
    <property type="match status" value="1"/>
</dbReference>
<evidence type="ECO:0000313" key="4">
    <source>
        <dbReference type="Proteomes" id="UP000007799"/>
    </source>
</evidence>
<dbReference type="KEGG" id="sre:PTSG_01325"/>
<dbReference type="AlphaFoldDB" id="F2U007"/>
<feature type="compositionally biased region" description="Low complexity" evidence="1">
    <location>
        <begin position="477"/>
        <end position="497"/>
    </location>
</feature>
<keyword evidence="4" id="KW-1185">Reference proteome</keyword>
<feature type="compositionally biased region" description="Low complexity" evidence="1">
    <location>
        <begin position="844"/>
        <end position="857"/>
    </location>
</feature>
<dbReference type="GeneID" id="16077893"/>